<dbReference type="InterPro" id="IPR012495">
    <property type="entry name" value="TadE-like_dom"/>
</dbReference>
<evidence type="ECO:0000313" key="4">
    <source>
        <dbReference type="Proteomes" id="UP000480684"/>
    </source>
</evidence>
<name>A0A7C9UXA1_9PROT</name>
<proteinExistence type="predicted"/>
<gene>
    <name evidence="3" type="ORF">G4223_11495</name>
</gene>
<evidence type="ECO:0000256" key="1">
    <source>
        <dbReference type="SAM" id="Phobius"/>
    </source>
</evidence>
<keyword evidence="1" id="KW-0472">Membrane</keyword>
<dbReference type="Pfam" id="PF07811">
    <property type="entry name" value="TadE"/>
    <property type="match status" value="1"/>
</dbReference>
<keyword evidence="1" id="KW-0812">Transmembrane</keyword>
<keyword evidence="4" id="KW-1185">Reference proteome</keyword>
<dbReference type="AlphaFoldDB" id="A0A7C9UXA1"/>
<evidence type="ECO:0000313" key="3">
    <source>
        <dbReference type="EMBL" id="NFV80732.1"/>
    </source>
</evidence>
<accession>A0A7C9UXA1</accession>
<sequence length="185" mass="19960">MRRGGGIGGWIWRNRGASVALEFALIAPVIILLLFGTIEAGLMLLTDANLELAVRNGTRYGITGAGGATRDKLIKEKITDLMERWKGPEGVLTVEFKAYPSFDNIGQPEPFTDGNDNGTYDAGEGYEDINGNKQWDSDMASADGGGAGDIVIYTVTLTRPSFTKVLALAGIDTLVFRRQTVVENE</sequence>
<keyword evidence="1" id="KW-1133">Transmembrane helix</keyword>
<comment type="caution">
    <text evidence="3">The sequence shown here is derived from an EMBL/GenBank/DDBJ whole genome shotgun (WGS) entry which is preliminary data.</text>
</comment>
<reference evidence="3 4" key="1">
    <citation type="submission" date="2020-02" db="EMBL/GenBank/DDBJ databases">
        <authorList>
            <person name="Dziuba M."/>
            <person name="Kuznetsov B."/>
            <person name="Mardanov A."/>
            <person name="Ravin N."/>
            <person name="Grouzdev D."/>
        </authorList>
    </citation>
    <scope>NUCLEOTIDE SEQUENCE [LARGE SCALE GENOMIC DNA]</scope>
    <source>
        <strain evidence="3 4">SpK</strain>
    </source>
</reference>
<feature type="transmembrane region" description="Helical" evidence="1">
    <location>
        <begin position="21"/>
        <end position="45"/>
    </location>
</feature>
<dbReference type="EMBL" id="JAAIYP010000038">
    <property type="protein sequence ID" value="NFV80732.1"/>
    <property type="molecule type" value="Genomic_DNA"/>
</dbReference>
<protein>
    <submittedName>
        <fullName evidence="3">Pilus assembly protein</fullName>
    </submittedName>
</protein>
<dbReference type="Proteomes" id="UP000480684">
    <property type="component" value="Unassembled WGS sequence"/>
</dbReference>
<organism evidence="3 4">
    <name type="scientific">Magnetospirillum aberrantis SpK</name>
    <dbReference type="NCBI Taxonomy" id="908842"/>
    <lineage>
        <taxon>Bacteria</taxon>
        <taxon>Pseudomonadati</taxon>
        <taxon>Pseudomonadota</taxon>
        <taxon>Alphaproteobacteria</taxon>
        <taxon>Rhodospirillales</taxon>
        <taxon>Rhodospirillaceae</taxon>
        <taxon>Magnetospirillum</taxon>
    </lineage>
</organism>
<feature type="domain" description="TadE-like" evidence="2">
    <location>
        <begin position="18"/>
        <end position="59"/>
    </location>
</feature>
<evidence type="ECO:0000259" key="2">
    <source>
        <dbReference type="Pfam" id="PF07811"/>
    </source>
</evidence>
<dbReference type="RefSeq" id="WP_163679530.1">
    <property type="nucleotide sequence ID" value="NZ_JAAIYP010000038.1"/>
</dbReference>